<gene>
    <name evidence="2" type="ORF">H6G24_35055</name>
</gene>
<feature type="region of interest" description="Disordered" evidence="1">
    <location>
        <begin position="39"/>
        <end position="61"/>
    </location>
</feature>
<evidence type="ECO:0000313" key="2">
    <source>
        <dbReference type="EMBL" id="MBD2200609.1"/>
    </source>
</evidence>
<protein>
    <submittedName>
        <fullName evidence="2">Uncharacterized protein</fullName>
    </submittedName>
</protein>
<sequence length="131" mass="14385">MIAASVLEIRKASLGWIMPNPEAIGRVSLNPLKKAFSYEREQGTGNGQQGKQSYPQGGASLRSDRDLRELALGFQPTLRYKDSFTHKGRGFKPCFRANFPSVTCSLLRVPAPLAQSLVEKGLCELKISSCL</sequence>
<evidence type="ECO:0000256" key="1">
    <source>
        <dbReference type="SAM" id="MobiDB-lite"/>
    </source>
</evidence>
<evidence type="ECO:0000313" key="3">
    <source>
        <dbReference type="Proteomes" id="UP000658514"/>
    </source>
</evidence>
<reference evidence="2 3" key="1">
    <citation type="journal article" date="2020" name="ISME J.">
        <title>Comparative genomics reveals insights into cyanobacterial evolution and habitat adaptation.</title>
        <authorList>
            <person name="Chen M.Y."/>
            <person name="Teng W.K."/>
            <person name="Zhao L."/>
            <person name="Hu C.X."/>
            <person name="Zhou Y.K."/>
            <person name="Han B.P."/>
            <person name="Song L.R."/>
            <person name="Shu W.S."/>
        </authorList>
    </citation>
    <scope>NUCLEOTIDE SEQUENCE [LARGE SCALE GENOMIC DNA]</scope>
    <source>
        <strain evidence="2 3">FACHB-288</strain>
    </source>
</reference>
<keyword evidence="3" id="KW-1185">Reference proteome</keyword>
<proteinExistence type="predicted"/>
<name>A0ABR8ALU5_9CYAN</name>
<accession>A0ABR8ALU5</accession>
<dbReference type="EMBL" id="JACJQH010000099">
    <property type="protein sequence ID" value="MBD2200609.1"/>
    <property type="molecule type" value="Genomic_DNA"/>
</dbReference>
<dbReference type="Proteomes" id="UP000658514">
    <property type="component" value="Unassembled WGS sequence"/>
</dbReference>
<comment type="caution">
    <text evidence="2">The sequence shown here is derived from an EMBL/GenBank/DDBJ whole genome shotgun (WGS) entry which is preliminary data.</text>
</comment>
<organism evidence="2 3">
    <name type="scientific">Calothrix parietina FACHB-288</name>
    <dbReference type="NCBI Taxonomy" id="2692896"/>
    <lineage>
        <taxon>Bacteria</taxon>
        <taxon>Bacillati</taxon>
        <taxon>Cyanobacteriota</taxon>
        <taxon>Cyanophyceae</taxon>
        <taxon>Nostocales</taxon>
        <taxon>Calotrichaceae</taxon>
        <taxon>Calothrix</taxon>
    </lineage>
</organism>